<evidence type="ECO:0000259" key="5">
    <source>
        <dbReference type="PROSITE" id="PS50943"/>
    </source>
</evidence>
<dbReference type="InterPro" id="IPR010359">
    <property type="entry name" value="IrrE_HExxH"/>
</dbReference>
<dbReference type="EMBL" id="BMHV01000004">
    <property type="protein sequence ID" value="GGF57087.1"/>
    <property type="molecule type" value="Genomic_DNA"/>
</dbReference>
<dbReference type="PROSITE" id="PS50943">
    <property type="entry name" value="HTH_CROC1"/>
    <property type="match status" value="1"/>
</dbReference>
<dbReference type="SUPFAM" id="SSF47413">
    <property type="entry name" value="lambda repressor-like DNA-binding domains"/>
    <property type="match status" value="1"/>
</dbReference>
<accession>A0A917BUE6</accession>
<dbReference type="GO" id="GO:0003700">
    <property type="term" value="F:DNA-binding transcription factor activity"/>
    <property type="evidence" value="ECO:0007669"/>
    <property type="project" value="TreeGrafter"/>
</dbReference>
<gene>
    <name evidence="6" type="ORF">GCM10011332_08160</name>
</gene>
<dbReference type="AlphaFoldDB" id="A0A917BUE6"/>
<evidence type="ECO:0000313" key="6">
    <source>
        <dbReference type="EMBL" id="GGF57087.1"/>
    </source>
</evidence>
<dbReference type="GO" id="GO:0005829">
    <property type="term" value="C:cytosol"/>
    <property type="evidence" value="ECO:0007669"/>
    <property type="project" value="TreeGrafter"/>
</dbReference>
<evidence type="ECO:0000256" key="4">
    <source>
        <dbReference type="ARBA" id="ARBA00023163"/>
    </source>
</evidence>
<dbReference type="Pfam" id="PF01381">
    <property type="entry name" value="HTH_3"/>
    <property type="match status" value="1"/>
</dbReference>
<dbReference type="Proteomes" id="UP000632498">
    <property type="component" value="Unassembled WGS sequence"/>
</dbReference>
<comment type="caution">
    <text evidence="6">The sequence shown here is derived from an EMBL/GenBank/DDBJ whole genome shotgun (WGS) entry which is preliminary data.</text>
</comment>
<evidence type="ECO:0000256" key="2">
    <source>
        <dbReference type="ARBA" id="ARBA00023015"/>
    </source>
</evidence>
<dbReference type="CDD" id="cd00093">
    <property type="entry name" value="HTH_XRE"/>
    <property type="match status" value="1"/>
</dbReference>
<dbReference type="Pfam" id="PF06114">
    <property type="entry name" value="Peptidase_M78"/>
    <property type="match status" value="1"/>
</dbReference>
<evidence type="ECO:0000313" key="7">
    <source>
        <dbReference type="Proteomes" id="UP000632498"/>
    </source>
</evidence>
<dbReference type="InterPro" id="IPR010982">
    <property type="entry name" value="Lambda_DNA-bd_dom_sf"/>
</dbReference>
<proteinExistence type="inferred from homology"/>
<comment type="similarity">
    <text evidence="1">Belongs to the short-chain fatty acyl-CoA assimilation regulator (ScfR) family.</text>
</comment>
<dbReference type="InterPro" id="IPR001387">
    <property type="entry name" value="Cro/C1-type_HTH"/>
</dbReference>
<dbReference type="InterPro" id="IPR018653">
    <property type="entry name" value="ScfR_C"/>
</dbReference>
<dbReference type="Gene3D" id="1.10.260.40">
    <property type="entry name" value="lambda repressor-like DNA-binding domains"/>
    <property type="match status" value="1"/>
</dbReference>
<keyword evidence="2" id="KW-0805">Transcription regulation</keyword>
<reference evidence="6" key="1">
    <citation type="journal article" date="2014" name="Int. J. Syst. Evol. Microbiol.">
        <title>Complete genome sequence of Corynebacterium casei LMG S-19264T (=DSM 44701T), isolated from a smear-ripened cheese.</title>
        <authorList>
            <consortium name="US DOE Joint Genome Institute (JGI-PGF)"/>
            <person name="Walter F."/>
            <person name="Albersmeier A."/>
            <person name="Kalinowski J."/>
            <person name="Ruckert C."/>
        </authorList>
    </citation>
    <scope>NUCLEOTIDE SEQUENCE</scope>
    <source>
        <strain evidence="6">CGMCC 1.15254</strain>
    </source>
</reference>
<keyword evidence="4" id="KW-0804">Transcription</keyword>
<organism evidence="6 7">
    <name type="scientific">Terasakiella brassicae</name>
    <dbReference type="NCBI Taxonomy" id="1634917"/>
    <lineage>
        <taxon>Bacteria</taxon>
        <taxon>Pseudomonadati</taxon>
        <taxon>Pseudomonadota</taxon>
        <taxon>Alphaproteobacteria</taxon>
        <taxon>Rhodospirillales</taxon>
        <taxon>Terasakiellaceae</taxon>
        <taxon>Terasakiella</taxon>
    </lineage>
</organism>
<feature type="domain" description="HTH cro/C1-type" evidence="5">
    <location>
        <begin position="10"/>
        <end position="64"/>
    </location>
</feature>
<dbReference type="RefSeq" id="WP_188661916.1">
    <property type="nucleotide sequence ID" value="NZ_BMHV01000004.1"/>
</dbReference>
<keyword evidence="7" id="KW-1185">Reference proteome</keyword>
<dbReference type="SMART" id="SM00530">
    <property type="entry name" value="HTH_XRE"/>
    <property type="match status" value="1"/>
</dbReference>
<name>A0A917BUE6_9PROT</name>
<evidence type="ECO:0000256" key="3">
    <source>
        <dbReference type="ARBA" id="ARBA00023125"/>
    </source>
</evidence>
<protein>
    <submittedName>
        <fullName evidence="6">Cro/Cl family transcriptional regulator</fullName>
    </submittedName>
</protein>
<keyword evidence="3" id="KW-0238">DNA-binding</keyword>
<dbReference type="PANTHER" id="PTHR46797">
    <property type="entry name" value="HTH-TYPE TRANSCRIPTIONAL REGULATOR"/>
    <property type="match status" value="1"/>
</dbReference>
<dbReference type="Pfam" id="PF09856">
    <property type="entry name" value="ScfRs"/>
    <property type="match status" value="1"/>
</dbReference>
<dbReference type="PANTHER" id="PTHR46797:SF23">
    <property type="entry name" value="HTH-TYPE TRANSCRIPTIONAL REGULATOR SUTR"/>
    <property type="match status" value="1"/>
</dbReference>
<dbReference type="GO" id="GO:0003677">
    <property type="term" value="F:DNA binding"/>
    <property type="evidence" value="ECO:0007669"/>
    <property type="project" value="UniProtKB-KW"/>
</dbReference>
<dbReference type="InterPro" id="IPR050807">
    <property type="entry name" value="TransReg_Diox_bact_type"/>
</dbReference>
<evidence type="ECO:0000256" key="1">
    <source>
        <dbReference type="ARBA" id="ARBA00007227"/>
    </source>
</evidence>
<sequence>MARAPIGLKIKKQRKQVGVTQAQLAERLGISGSYLNLIENNKRAIGGKLLQRISQELGLDIGSLDGESDRRLIMDLNELTTDPLFQNMDLTHATAPSLVGQHPRWARALKILYRTYVDQGQTIKALSERLNYAPYIDDAIFQMLTNATAIRSSSEILGTAPDMKEADRAQFLSILSEESQKLAGVAAGLGNFLDNAKVQTRSMTPAEEVDDFVMDHQGFFPTLENAAADMLAEADFHGGDTERVIQDFLERKFDVKVTFSKDREIGFVGKLHQCSYNPIKRVLSVPSYASALTRRYEMACLLVELSWVDLISEEIRKSDFLISAAAQELAAIALISYSARALLMPYDEFLEDAVRERYDVDVLSRKYTVSFLQAASRLVSLRKPKSEGIPFALMHINPAGRIIKRLTLPRLPIPRHGNACPLWDIYSSFQTPGRIVRQITLFPNKERFLFFAKAEASDQHGYSQPRVLKATMLACETLHAEQTVYADGLDMSSEKLSDRVGLSCRLCSWQDCAHREEAPILS</sequence>
<reference evidence="6" key="2">
    <citation type="submission" date="2020-09" db="EMBL/GenBank/DDBJ databases">
        <authorList>
            <person name="Sun Q."/>
            <person name="Zhou Y."/>
        </authorList>
    </citation>
    <scope>NUCLEOTIDE SEQUENCE</scope>
    <source>
        <strain evidence="6">CGMCC 1.15254</strain>
    </source>
</reference>